<dbReference type="GO" id="GO:0070139">
    <property type="term" value="F:SUMO-specific endopeptidase activity"/>
    <property type="evidence" value="ECO:0007669"/>
    <property type="project" value="TreeGrafter"/>
</dbReference>
<proteinExistence type="inferred from homology"/>
<keyword evidence="2" id="KW-0597">Phosphoprotein</keyword>
<evidence type="ECO:0000313" key="8">
    <source>
        <dbReference type="WBParaSite" id="TREG1_143970.1"/>
    </source>
</evidence>
<dbReference type="InterPro" id="IPR051947">
    <property type="entry name" value="Sentrin-specific_protease"/>
</dbReference>
<keyword evidence="3" id="KW-0645">Protease</keyword>
<dbReference type="Gene3D" id="3.30.310.130">
    <property type="entry name" value="Ubiquitin-related"/>
    <property type="match status" value="1"/>
</dbReference>
<dbReference type="InterPro" id="IPR038765">
    <property type="entry name" value="Papain-like_cys_pep_sf"/>
</dbReference>
<protein>
    <recommendedName>
        <fullName evidence="6">Ubiquitin-like protease family profile domain-containing protein</fullName>
    </recommendedName>
</protein>
<keyword evidence="7" id="KW-1185">Reference proteome</keyword>
<evidence type="ECO:0000256" key="3">
    <source>
        <dbReference type="ARBA" id="ARBA00022670"/>
    </source>
</evidence>
<accession>A0AA85JDG1</accession>
<dbReference type="Gene3D" id="1.10.418.20">
    <property type="match status" value="1"/>
</dbReference>
<evidence type="ECO:0000259" key="6">
    <source>
        <dbReference type="PROSITE" id="PS50600"/>
    </source>
</evidence>
<evidence type="ECO:0000256" key="1">
    <source>
        <dbReference type="ARBA" id="ARBA00005234"/>
    </source>
</evidence>
<dbReference type="PROSITE" id="PS50600">
    <property type="entry name" value="ULP_PROTEASE"/>
    <property type="match status" value="1"/>
</dbReference>
<evidence type="ECO:0000256" key="4">
    <source>
        <dbReference type="ARBA" id="ARBA00022786"/>
    </source>
</evidence>
<feature type="domain" description="Ubiquitin-like protease family profile" evidence="6">
    <location>
        <begin position="130"/>
        <end position="202"/>
    </location>
</feature>
<dbReference type="SUPFAM" id="SSF54001">
    <property type="entry name" value="Cysteine proteinases"/>
    <property type="match status" value="1"/>
</dbReference>
<dbReference type="Pfam" id="PF02902">
    <property type="entry name" value="Peptidase_C48"/>
    <property type="match status" value="1"/>
</dbReference>
<dbReference type="GO" id="GO:0006508">
    <property type="term" value="P:proteolysis"/>
    <property type="evidence" value="ECO:0007669"/>
    <property type="project" value="UniProtKB-KW"/>
</dbReference>
<dbReference type="WBParaSite" id="TREG1_143970.1">
    <property type="protein sequence ID" value="TREG1_143970.1"/>
    <property type="gene ID" value="TREG1_143970"/>
</dbReference>
<evidence type="ECO:0000256" key="5">
    <source>
        <dbReference type="ARBA" id="ARBA00022801"/>
    </source>
</evidence>
<dbReference type="InterPro" id="IPR003653">
    <property type="entry name" value="Peptidase_C48_C"/>
</dbReference>
<evidence type="ECO:0000256" key="2">
    <source>
        <dbReference type="ARBA" id="ARBA00022553"/>
    </source>
</evidence>
<reference evidence="7" key="1">
    <citation type="submission" date="2022-06" db="EMBL/GenBank/DDBJ databases">
        <authorList>
            <person name="Berger JAMES D."/>
            <person name="Berger JAMES D."/>
        </authorList>
    </citation>
    <scope>NUCLEOTIDE SEQUENCE [LARGE SCALE GENOMIC DNA]</scope>
</reference>
<reference evidence="8" key="2">
    <citation type="submission" date="2023-11" db="UniProtKB">
        <authorList>
            <consortium name="WormBaseParasite"/>
        </authorList>
    </citation>
    <scope>IDENTIFICATION</scope>
</reference>
<keyword evidence="4" id="KW-0833">Ubl conjugation pathway</keyword>
<comment type="similarity">
    <text evidence="1">Belongs to the peptidase C48 family.</text>
</comment>
<dbReference type="GO" id="GO:0016926">
    <property type="term" value="P:protein desumoylation"/>
    <property type="evidence" value="ECO:0007669"/>
    <property type="project" value="TreeGrafter"/>
</dbReference>
<dbReference type="Proteomes" id="UP000050795">
    <property type="component" value="Unassembled WGS sequence"/>
</dbReference>
<sequence>MSRKVQERNRKKSRCLNNKSNRVFGKCSELRRADTASTEPSIINRINTLTNDDFQLKMNSDSATQESNVNCRGKSETNEECDELIIIHEENTSNVAAQPPSDNVQAESTTNCDEDSFKFDYKPAGSVDGITLTKSDLQCLEPGALINDAIINFYLKYLYFEQLTDSQRQATHVFNVFFYSRLTSGNVSVDTHNSTVTETTTE</sequence>
<dbReference type="PANTHER" id="PTHR46896:SF3">
    <property type="entry name" value="FI06413P-RELATED"/>
    <property type="match status" value="1"/>
</dbReference>
<dbReference type="AlphaFoldDB" id="A0AA85JDG1"/>
<dbReference type="GO" id="GO:0005634">
    <property type="term" value="C:nucleus"/>
    <property type="evidence" value="ECO:0007669"/>
    <property type="project" value="TreeGrafter"/>
</dbReference>
<evidence type="ECO:0000313" key="7">
    <source>
        <dbReference type="Proteomes" id="UP000050795"/>
    </source>
</evidence>
<keyword evidence="5" id="KW-0378">Hydrolase</keyword>
<dbReference type="GO" id="GO:0005737">
    <property type="term" value="C:cytoplasm"/>
    <property type="evidence" value="ECO:0007669"/>
    <property type="project" value="TreeGrafter"/>
</dbReference>
<name>A0AA85JDG1_TRIRE</name>
<dbReference type="PANTHER" id="PTHR46896">
    <property type="entry name" value="SENTRIN-SPECIFIC PROTEASE"/>
    <property type="match status" value="1"/>
</dbReference>
<organism evidence="7 8">
    <name type="scientific">Trichobilharzia regenti</name>
    <name type="common">Nasal bird schistosome</name>
    <dbReference type="NCBI Taxonomy" id="157069"/>
    <lineage>
        <taxon>Eukaryota</taxon>
        <taxon>Metazoa</taxon>
        <taxon>Spiralia</taxon>
        <taxon>Lophotrochozoa</taxon>
        <taxon>Platyhelminthes</taxon>
        <taxon>Trematoda</taxon>
        <taxon>Digenea</taxon>
        <taxon>Strigeidida</taxon>
        <taxon>Schistosomatoidea</taxon>
        <taxon>Schistosomatidae</taxon>
        <taxon>Trichobilharzia</taxon>
    </lineage>
</organism>